<accession>A0A653L1T8</accession>
<dbReference type="AlphaFoldDB" id="A0A653L1T8"/>
<dbReference type="GO" id="GO:0008236">
    <property type="term" value="F:serine-type peptidase activity"/>
    <property type="evidence" value="ECO:0007669"/>
    <property type="project" value="InterPro"/>
</dbReference>
<gene>
    <name evidence="2" type="ORF">AERO8C_20485</name>
</gene>
<dbReference type="SUPFAM" id="SSF53474">
    <property type="entry name" value="alpha/beta-Hydrolases"/>
    <property type="match status" value="1"/>
</dbReference>
<dbReference type="Proteomes" id="UP000439123">
    <property type="component" value="Unassembled WGS sequence"/>
</dbReference>
<evidence type="ECO:0000313" key="2">
    <source>
        <dbReference type="EMBL" id="VXA85436.1"/>
    </source>
</evidence>
<dbReference type="GO" id="GO:0006508">
    <property type="term" value="P:proteolysis"/>
    <property type="evidence" value="ECO:0007669"/>
    <property type="project" value="InterPro"/>
</dbReference>
<organism evidence="2 3">
    <name type="scientific">Aeromonas veronii</name>
    <dbReference type="NCBI Taxonomy" id="654"/>
    <lineage>
        <taxon>Bacteria</taxon>
        <taxon>Pseudomonadati</taxon>
        <taxon>Pseudomonadota</taxon>
        <taxon>Gammaproteobacteria</taxon>
        <taxon>Aeromonadales</taxon>
        <taxon>Aeromonadaceae</taxon>
        <taxon>Aeromonas</taxon>
    </lineage>
</organism>
<sequence>MLSVTFDNLTSGHNNAVICENIEGVTFEAYFVKKDSNKLVIFFPGAIDRTKISPPIYHRWSWHDKIHANTLFVNDPTLYLSDELRIGWLLGEKNINYTELMCSFINACISRMFIGVDEVVFYGSSAGGFMALQVAANFPNAKVLVNNCQTNVLKYYKSHVDDLIQTCFSDMSESDIESLHGERVDLVKRFKNKKIPRKIIYMQNTADVFHMINHCLPFISALKNEQLDVESSFILDLYRNDENGHGPISQELTISKLNAFLQE</sequence>
<evidence type="ECO:0000313" key="3">
    <source>
        <dbReference type="Proteomes" id="UP000439123"/>
    </source>
</evidence>
<dbReference type="InterPro" id="IPR029058">
    <property type="entry name" value="AB_hydrolase_fold"/>
</dbReference>
<feature type="domain" description="Peptidase S9 prolyl oligopeptidase catalytic" evidence="1">
    <location>
        <begin position="105"/>
        <end position="246"/>
    </location>
</feature>
<name>A0A653L1T8_AERVE</name>
<protein>
    <recommendedName>
        <fullName evidence="1">Peptidase S9 prolyl oligopeptidase catalytic domain-containing protein</fullName>
    </recommendedName>
</protein>
<dbReference type="EMBL" id="CABWLC010000012">
    <property type="protein sequence ID" value="VXA85436.1"/>
    <property type="molecule type" value="Genomic_DNA"/>
</dbReference>
<dbReference type="RefSeq" id="WP_159157246.1">
    <property type="nucleotide sequence ID" value="NZ_LR732798.1"/>
</dbReference>
<dbReference type="Pfam" id="PF00326">
    <property type="entry name" value="Peptidase_S9"/>
    <property type="match status" value="1"/>
</dbReference>
<reference evidence="2 3" key="1">
    <citation type="submission" date="2019-10" db="EMBL/GenBank/DDBJ databases">
        <authorList>
            <person name="Karimi E."/>
        </authorList>
    </citation>
    <scope>NUCLEOTIDE SEQUENCE [LARGE SCALE GENOMIC DNA]</scope>
    <source>
        <strain evidence="2">Aeromonas sp. 8C</strain>
    </source>
</reference>
<dbReference type="InterPro" id="IPR001375">
    <property type="entry name" value="Peptidase_S9_cat"/>
</dbReference>
<evidence type="ECO:0000259" key="1">
    <source>
        <dbReference type="Pfam" id="PF00326"/>
    </source>
</evidence>
<dbReference type="Gene3D" id="3.40.50.1820">
    <property type="entry name" value="alpha/beta hydrolase"/>
    <property type="match status" value="1"/>
</dbReference>
<proteinExistence type="predicted"/>